<evidence type="ECO:0000256" key="9">
    <source>
        <dbReference type="ARBA" id="ARBA00023310"/>
    </source>
</evidence>
<dbReference type="CDD" id="cd06503">
    <property type="entry name" value="ATP-synt_Fo_b"/>
    <property type="match status" value="1"/>
</dbReference>
<keyword evidence="6 13" id="KW-1133">Transmembrane helix</keyword>
<protein>
    <recommendedName>
        <fullName evidence="13">ATP synthase subunit b</fullName>
    </recommendedName>
    <alternativeName>
        <fullName evidence="13">ATP synthase F(0) sector subunit b</fullName>
    </alternativeName>
    <alternativeName>
        <fullName evidence="13">ATPase subunit I</fullName>
    </alternativeName>
    <alternativeName>
        <fullName evidence="13">F-type ATPase subunit b</fullName>
        <shortName evidence="13">F-ATPase subunit b</shortName>
    </alternativeName>
</protein>
<feature type="transmembrane region" description="Helical" evidence="13">
    <location>
        <begin position="47"/>
        <end position="64"/>
    </location>
</feature>
<feature type="region of interest" description="Disordered" evidence="16">
    <location>
        <begin position="182"/>
        <end position="204"/>
    </location>
</feature>
<evidence type="ECO:0000256" key="16">
    <source>
        <dbReference type="SAM" id="MobiDB-lite"/>
    </source>
</evidence>
<evidence type="ECO:0000256" key="7">
    <source>
        <dbReference type="ARBA" id="ARBA00023065"/>
    </source>
</evidence>
<evidence type="ECO:0000256" key="11">
    <source>
        <dbReference type="ARBA" id="ARBA00025614"/>
    </source>
</evidence>
<dbReference type="PANTHER" id="PTHR33445:SF1">
    <property type="entry name" value="ATP SYNTHASE SUBUNIT B"/>
    <property type="match status" value="1"/>
</dbReference>
<evidence type="ECO:0000256" key="13">
    <source>
        <dbReference type="HAMAP-Rule" id="MF_01398"/>
    </source>
</evidence>
<dbReference type="InterPro" id="IPR002146">
    <property type="entry name" value="ATP_synth_b/b'su_bac/chlpt"/>
</dbReference>
<keyword evidence="7 13" id="KW-0406">Ion transport</keyword>
<keyword evidence="18" id="KW-1185">Reference proteome</keyword>
<keyword evidence="5 13" id="KW-0375">Hydrogen ion transport</keyword>
<comment type="function">
    <text evidence="11">Component of the F(0) channel, it forms part of the peripheral stalk, linking F(1) to F(0). The b'-subunit is a diverged and duplicated form of b found in plants and photosynthetic bacteria.</text>
</comment>
<comment type="subunit">
    <text evidence="13">F-type ATPases have 2 components, F(1) - the catalytic core - and F(0) - the membrane proton channel. F(1) has five subunits: alpha(3), beta(3), gamma(1), delta(1), epsilon(1). F(0) has three main subunits: a(1), b(2) and c(10-14). The alpha and beta chains form an alternating ring which encloses part of the gamma chain. F(1) is attached to F(0) by a central stalk formed by the gamma and epsilon chains, while a peripheral stalk is formed by the delta and b chains.</text>
</comment>
<dbReference type="HAMAP" id="MF_01398">
    <property type="entry name" value="ATP_synth_b_bprime"/>
    <property type="match status" value="1"/>
</dbReference>
<evidence type="ECO:0000256" key="14">
    <source>
        <dbReference type="RuleBase" id="RU003848"/>
    </source>
</evidence>
<evidence type="ECO:0000313" key="17">
    <source>
        <dbReference type="EMBL" id="MFC7291046.1"/>
    </source>
</evidence>
<evidence type="ECO:0000256" key="8">
    <source>
        <dbReference type="ARBA" id="ARBA00023136"/>
    </source>
</evidence>
<keyword evidence="9 13" id="KW-0066">ATP synthesis</keyword>
<dbReference type="Pfam" id="PF00430">
    <property type="entry name" value="ATP-synt_B"/>
    <property type="match status" value="1"/>
</dbReference>
<evidence type="ECO:0000256" key="1">
    <source>
        <dbReference type="ARBA" id="ARBA00005513"/>
    </source>
</evidence>
<evidence type="ECO:0000256" key="10">
    <source>
        <dbReference type="ARBA" id="ARBA00025198"/>
    </source>
</evidence>
<keyword evidence="13" id="KW-1003">Cell membrane</keyword>
<dbReference type="EMBL" id="JBHTBR010000002">
    <property type="protein sequence ID" value="MFC7291046.1"/>
    <property type="molecule type" value="Genomic_DNA"/>
</dbReference>
<evidence type="ECO:0000256" key="5">
    <source>
        <dbReference type="ARBA" id="ARBA00022781"/>
    </source>
</evidence>
<keyword evidence="8 13" id="KW-0472">Membrane</keyword>
<evidence type="ECO:0000256" key="6">
    <source>
        <dbReference type="ARBA" id="ARBA00022989"/>
    </source>
</evidence>
<organism evidence="17 18">
    <name type="scientific">Hirschia litorea</name>
    <dbReference type="NCBI Taxonomy" id="1199156"/>
    <lineage>
        <taxon>Bacteria</taxon>
        <taxon>Pseudomonadati</taxon>
        <taxon>Pseudomonadota</taxon>
        <taxon>Alphaproteobacteria</taxon>
        <taxon>Hyphomonadales</taxon>
        <taxon>Hyphomonadaceae</taxon>
        <taxon>Hirschia</taxon>
    </lineage>
</organism>
<keyword evidence="15" id="KW-0175">Coiled coil</keyword>
<dbReference type="Proteomes" id="UP001596492">
    <property type="component" value="Unassembled WGS sequence"/>
</dbReference>
<comment type="subcellular location">
    <subcellularLocation>
        <location evidence="13">Cell membrane</location>
        <topology evidence="13">Single-pass membrane protein</topology>
    </subcellularLocation>
    <subcellularLocation>
        <location evidence="12">Endomembrane system</location>
        <topology evidence="12">Single-pass membrane protein</topology>
    </subcellularLocation>
</comment>
<reference evidence="18" key="1">
    <citation type="journal article" date="2019" name="Int. J. Syst. Evol. Microbiol.">
        <title>The Global Catalogue of Microorganisms (GCM) 10K type strain sequencing project: providing services to taxonomists for standard genome sequencing and annotation.</title>
        <authorList>
            <consortium name="The Broad Institute Genomics Platform"/>
            <consortium name="The Broad Institute Genome Sequencing Center for Infectious Disease"/>
            <person name="Wu L."/>
            <person name="Ma J."/>
        </authorList>
    </citation>
    <scope>NUCLEOTIDE SEQUENCE [LARGE SCALE GENOMIC DNA]</scope>
    <source>
        <strain evidence="18">CCUG 51308</strain>
    </source>
</reference>
<comment type="function">
    <text evidence="10 13">F(1)F(0) ATP synthase produces ATP from ADP in the presence of a proton or sodium gradient. F-type ATPases consist of two structural domains, F(1) containing the extramembraneous catalytic core and F(0) containing the membrane proton channel, linked together by a central stalk and a peripheral stalk. During catalysis, ATP synthesis in the catalytic domain of F(1) is coupled via a rotary mechanism of the central stalk subunits to proton translocation.</text>
</comment>
<evidence type="ECO:0000256" key="2">
    <source>
        <dbReference type="ARBA" id="ARBA00022448"/>
    </source>
</evidence>
<keyword evidence="3 13" id="KW-0138">CF(0)</keyword>
<evidence type="ECO:0000256" key="12">
    <source>
        <dbReference type="ARBA" id="ARBA00037847"/>
    </source>
</evidence>
<feature type="coiled-coil region" evidence="15">
    <location>
        <begin position="79"/>
        <end position="113"/>
    </location>
</feature>
<comment type="similarity">
    <text evidence="1 13 14">Belongs to the ATPase B chain family.</text>
</comment>
<keyword evidence="4 13" id="KW-0812">Transmembrane</keyword>
<feature type="coiled-coil region" evidence="15">
    <location>
        <begin position="137"/>
        <end position="164"/>
    </location>
</feature>
<comment type="caution">
    <text evidence="17">The sequence shown here is derived from an EMBL/GenBank/DDBJ whole genome shotgun (WGS) entry which is preliminary data.</text>
</comment>
<dbReference type="RefSeq" id="WP_382166244.1">
    <property type="nucleotide sequence ID" value="NZ_JBHTBR010000002.1"/>
</dbReference>
<proteinExistence type="inferred from homology"/>
<evidence type="ECO:0000256" key="4">
    <source>
        <dbReference type="ARBA" id="ARBA00022692"/>
    </source>
</evidence>
<evidence type="ECO:0000313" key="18">
    <source>
        <dbReference type="Proteomes" id="UP001596492"/>
    </source>
</evidence>
<evidence type="ECO:0000256" key="3">
    <source>
        <dbReference type="ARBA" id="ARBA00022547"/>
    </source>
</evidence>
<accession>A0ABW2IJJ8</accession>
<sequence>MAEQEHGNDAKNVGDELHSEISEELHATMGVAEHDTHVEPSGPFADPTFWATIAVFIFLIILVVKKIPAAIGKSLDERAQKIQDELDHARILREKAQAALAEAERSQAQAAEDAKAIITASKNEAKAFAEQSRIELKERMARREKMAEERIARAEAEATQAVRNSAIDAAVSAAAVVLGENVSKGPSKKNQFDSSLEDIKKALS</sequence>
<gene>
    <name evidence="13" type="primary">atpF</name>
    <name evidence="17" type="ORF">ACFQS8_05420</name>
</gene>
<keyword evidence="2 13" id="KW-0813">Transport</keyword>
<evidence type="ECO:0000256" key="15">
    <source>
        <dbReference type="SAM" id="Coils"/>
    </source>
</evidence>
<name>A0ABW2IJJ8_9PROT</name>
<dbReference type="InterPro" id="IPR050059">
    <property type="entry name" value="ATP_synthase_B_chain"/>
</dbReference>
<dbReference type="PANTHER" id="PTHR33445">
    <property type="entry name" value="ATP SYNTHASE SUBUNIT B', CHLOROPLASTIC"/>
    <property type="match status" value="1"/>
</dbReference>